<keyword evidence="1" id="KW-0812">Transmembrane</keyword>
<proteinExistence type="predicted"/>
<feature type="transmembrane region" description="Helical" evidence="1">
    <location>
        <begin position="12"/>
        <end position="32"/>
    </location>
</feature>
<organism evidence="2 3">
    <name type="scientific">Celeribacter baekdonensis</name>
    <dbReference type="NCBI Taxonomy" id="875171"/>
    <lineage>
        <taxon>Bacteria</taxon>
        <taxon>Pseudomonadati</taxon>
        <taxon>Pseudomonadota</taxon>
        <taxon>Alphaproteobacteria</taxon>
        <taxon>Rhodobacterales</taxon>
        <taxon>Roseobacteraceae</taxon>
        <taxon>Celeribacter</taxon>
    </lineage>
</organism>
<gene>
    <name evidence="2" type="ORF">SAMN04488117_101626</name>
</gene>
<evidence type="ECO:0008006" key="4">
    <source>
        <dbReference type="Google" id="ProtNLM"/>
    </source>
</evidence>
<keyword evidence="1" id="KW-0472">Membrane</keyword>
<dbReference type="OrthoDB" id="7862519at2"/>
<keyword evidence="1" id="KW-1133">Transmembrane helix</keyword>
<name>A0A1G7GM04_9RHOB</name>
<feature type="transmembrane region" description="Helical" evidence="1">
    <location>
        <begin position="38"/>
        <end position="60"/>
    </location>
</feature>
<evidence type="ECO:0000313" key="3">
    <source>
        <dbReference type="Proteomes" id="UP000182284"/>
    </source>
</evidence>
<sequence>MSDFTLTPSPARRASAAMMLAALGALLVWVATRPEAVGMGWIALLLAMAVLAFAFAWLVWRATGRGLVLTEEALIEEGGRVLCRLDEISAVERGTFAFKPSNGFMIRLKTGQDRPKYPRAWVPGLWWRLGHRIGVGGVTPAGQGKAMADVIAARLSGAGRIE</sequence>
<dbReference type="Proteomes" id="UP000182284">
    <property type="component" value="Unassembled WGS sequence"/>
</dbReference>
<reference evidence="2 3" key="1">
    <citation type="submission" date="2016-10" db="EMBL/GenBank/DDBJ databases">
        <authorList>
            <person name="de Groot N.N."/>
        </authorList>
    </citation>
    <scope>NUCLEOTIDE SEQUENCE [LARGE SCALE GENOMIC DNA]</scope>
    <source>
        <strain evidence="2 3">DSM 27375</strain>
    </source>
</reference>
<dbReference type="EMBL" id="FNBL01000001">
    <property type="protein sequence ID" value="SDE89175.1"/>
    <property type="molecule type" value="Genomic_DNA"/>
</dbReference>
<accession>A0A1G7GM04</accession>
<evidence type="ECO:0000256" key="1">
    <source>
        <dbReference type="SAM" id="Phobius"/>
    </source>
</evidence>
<dbReference type="AlphaFoldDB" id="A0A1G7GM04"/>
<dbReference type="RefSeq" id="WP_074640911.1">
    <property type="nucleotide sequence ID" value="NZ_FNBL01000001.1"/>
</dbReference>
<evidence type="ECO:0000313" key="2">
    <source>
        <dbReference type="EMBL" id="SDE89175.1"/>
    </source>
</evidence>
<protein>
    <recommendedName>
        <fullName evidence="4">PH domain-containing protein</fullName>
    </recommendedName>
</protein>